<evidence type="ECO:0000259" key="1">
    <source>
        <dbReference type="Pfam" id="PF00561"/>
    </source>
</evidence>
<dbReference type="Proteomes" id="UP001235269">
    <property type="component" value="Unassembled WGS sequence"/>
</dbReference>
<accession>A0ABU0IGC4</accession>
<organism evidence="3 4">
    <name type="scientific">Rhizobium paknamense</name>
    <dbReference type="NCBI Taxonomy" id="1206817"/>
    <lineage>
        <taxon>Bacteria</taxon>
        <taxon>Pseudomonadati</taxon>
        <taxon>Pseudomonadota</taxon>
        <taxon>Alphaproteobacteria</taxon>
        <taxon>Hyphomicrobiales</taxon>
        <taxon>Rhizobiaceae</taxon>
        <taxon>Rhizobium/Agrobacterium group</taxon>
        <taxon>Rhizobium</taxon>
    </lineage>
</organism>
<reference evidence="3 4" key="1">
    <citation type="submission" date="2023-07" db="EMBL/GenBank/DDBJ databases">
        <title>Genomic Encyclopedia of Type Strains, Phase IV (KMG-IV): sequencing the most valuable type-strain genomes for metagenomic binning, comparative biology and taxonomic classification.</title>
        <authorList>
            <person name="Goeker M."/>
        </authorList>
    </citation>
    <scope>NUCLEOTIDE SEQUENCE [LARGE SCALE GENOMIC DNA]</scope>
    <source>
        <strain evidence="3 4">DSM 100301</strain>
    </source>
</reference>
<evidence type="ECO:0000259" key="2">
    <source>
        <dbReference type="Pfam" id="PF08386"/>
    </source>
</evidence>
<comment type="caution">
    <text evidence="3">The sequence shown here is derived from an EMBL/GenBank/DDBJ whole genome shotgun (WGS) entry which is preliminary data.</text>
</comment>
<dbReference type="Gene3D" id="3.40.50.1820">
    <property type="entry name" value="alpha/beta hydrolase"/>
    <property type="match status" value="1"/>
</dbReference>
<sequence length="209" mass="22002">MSLSTTDLGFVHRFVPGTDKSRAPLLMLHGTGGDENDLLPLGARLSPGAALLSPRGQVLEQGMPRFFRRLAEGVFDEADLKARAADLARFIAAAREAYGLAAPIAVGFSNGANIAAALLLLHREALAGAVLLRAMAPLAEPPVSREKGVPVLVLSGLMDPIVPADNAGRLVRALEGAGHSVTQEILPAGHNLSQADLTLSAEWLEHFRQ</sequence>
<dbReference type="Pfam" id="PF00561">
    <property type="entry name" value="Abhydrolase_1"/>
    <property type="match status" value="1"/>
</dbReference>
<name>A0ABU0IGC4_9HYPH</name>
<dbReference type="Pfam" id="PF08386">
    <property type="entry name" value="Abhydrolase_4"/>
    <property type="match status" value="1"/>
</dbReference>
<feature type="domain" description="Peptidase S33 tripeptidyl aminopeptidase-like C-terminal" evidence="2">
    <location>
        <begin position="141"/>
        <end position="192"/>
    </location>
</feature>
<dbReference type="EMBL" id="JAUSWH010000007">
    <property type="protein sequence ID" value="MDQ0456264.1"/>
    <property type="molecule type" value="Genomic_DNA"/>
</dbReference>
<dbReference type="InterPro" id="IPR000073">
    <property type="entry name" value="AB_hydrolase_1"/>
</dbReference>
<gene>
    <name evidence="3" type="ORF">QO005_002605</name>
</gene>
<dbReference type="InterPro" id="IPR013595">
    <property type="entry name" value="Pept_S33_TAP-like_C"/>
</dbReference>
<evidence type="ECO:0000313" key="4">
    <source>
        <dbReference type="Proteomes" id="UP001235269"/>
    </source>
</evidence>
<protein>
    <submittedName>
        <fullName evidence="3">Phospholipase/carboxylesterase</fullName>
    </submittedName>
</protein>
<proteinExistence type="predicted"/>
<evidence type="ECO:0000313" key="3">
    <source>
        <dbReference type="EMBL" id="MDQ0456264.1"/>
    </source>
</evidence>
<feature type="domain" description="AB hydrolase-1" evidence="1">
    <location>
        <begin position="83"/>
        <end position="137"/>
    </location>
</feature>
<dbReference type="InterPro" id="IPR029058">
    <property type="entry name" value="AB_hydrolase_fold"/>
</dbReference>
<dbReference type="SUPFAM" id="SSF53474">
    <property type="entry name" value="alpha/beta-Hydrolases"/>
    <property type="match status" value="1"/>
</dbReference>
<keyword evidence="4" id="KW-1185">Reference proteome</keyword>
<dbReference type="RefSeq" id="WP_307158454.1">
    <property type="nucleotide sequence ID" value="NZ_JAUSWH010000007.1"/>
</dbReference>